<evidence type="ECO:0000313" key="1">
    <source>
        <dbReference type="EMBL" id="KIV88580.1"/>
    </source>
</evidence>
<accession>A0A0D1WID6</accession>
<evidence type="ECO:0000313" key="2">
    <source>
        <dbReference type="Proteomes" id="UP000054302"/>
    </source>
</evidence>
<protein>
    <submittedName>
        <fullName evidence="1">Uncharacterized protein</fullName>
    </submittedName>
</protein>
<name>A0A0D1WID6_EXOME</name>
<gene>
    <name evidence="1" type="ORF">PV10_08250</name>
</gene>
<keyword evidence="2" id="KW-1185">Reference proteome</keyword>
<dbReference type="EMBL" id="KN847525">
    <property type="protein sequence ID" value="KIV88580.1"/>
    <property type="molecule type" value="Genomic_DNA"/>
</dbReference>
<dbReference type="VEuPathDB" id="FungiDB:PV10_08250"/>
<dbReference type="AlphaFoldDB" id="A0A0D1WID6"/>
<organism evidence="1 2">
    <name type="scientific">Exophiala mesophila</name>
    <name type="common">Black yeast-like fungus</name>
    <dbReference type="NCBI Taxonomy" id="212818"/>
    <lineage>
        <taxon>Eukaryota</taxon>
        <taxon>Fungi</taxon>
        <taxon>Dikarya</taxon>
        <taxon>Ascomycota</taxon>
        <taxon>Pezizomycotina</taxon>
        <taxon>Eurotiomycetes</taxon>
        <taxon>Chaetothyriomycetidae</taxon>
        <taxon>Chaetothyriales</taxon>
        <taxon>Herpotrichiellaceae</taxon>
        <taxon>Exophiala</taxon>
    </lineage>
</organism>
<dbReference type="RefSeq" id="XP_016220154.1">
    <property type="nucleotide sequence ID" value="XM_016373243.1"/>
</dbReference>
<dbReference type="HOGENOM" id="CLU_1731475_0_0_1"/>
<dbReference type="GeneID" id="27326095"/>
<reference evidence="1 2" key="1">
    <citation type="submission" date="2015-01" db="EMBL/GenBank/DDBJ databases">
        <title>The Genome Sequence of Exophiala mesophila CBS40295.</title>
        <authorList>
            <consortium name="The Broad Institute Genomics Platform"/>
            <person name="Cuomo C."/>
            <person name="de Hoog S."/>
            <person name="Gorbushina A."/>
            <person name="Stielow B."/>
            <person name="Teixiera M."/>
            <person name="Abouelleil A."/>
            <person name="Chapman S.B."/>
            <person name="Priest M."/>
            <person name="Young S.K."/>
            <person name="Wortman J."/>
            <person name="Nusbaum C."/>
            <person name="Birren B."/>
        </authorList>
    </citation>
    <scope>NUCLEOTIDE SEQUENCE [LARGE SCALE GENOMIC DNA]</scope>
    <source>
        <strain evidence="1 2">CBS 40295</strain>
    </source>
</reference>
<proteinExistence type="predicted"/>
<dbReference type="Proteomes" id="UP000054302">
    <property type="component" value="Unassembled WGS sequence"/>
</dbReference>
<sequence length="151" mass="17257">MSLVRTSRLAAKYPSYQPADVLVLSSRKAISEQHRPDPSLRKMLGHTRVFSETERMMHSNFDDETIFPPLSYLARRSRRKSRPFLNSFDDEADCPNTHGGTTHSCDSDLGQVRSISASLLYRDRQTVEESCHCREIQVRVTTIAVEELEAE</sequence>